<dbReference type="AlphaFoldDB" id="W9YNE5"/>
<evidence type="ECO:0000313" key="8">
    <source>
        <dbReference type="EMBL" id="EXJ94422.1"/>
    </source>
</evidence>
<dbReference type="OrthoDB" id="413079at2759"/>
<dbReference type="PANTHER" id="PTHR23514">
    <property type="entry name" value="BYPASS OF STOP CODON PROTEIN 6"/>
    <property type="match status" value="1"/>
</dbReference>
<comment type="subcellular location">
    <subcellularLocation>
        <location evidence="1">Membrane</location>
        <topology evidence="1">Multi-pass membrane protein</topology>
    </subcellularLocation>
</comment>
<keyword evidence="2 6" id="KW-0812">Transmembrane</keyword>
<dbReference type="GeneID" id="19157715"/>
<dbReference type="GO" id="GO:0022857">
    <property type="term" value="F:transmembrane transporter activity"/>
    <property type="evidence" value="ECO:0007669"/>
    <property type="project" value="InterPro"/>
</dbReference>
<dbReference type="FunFam" id="1.20.1250.20:FF:000308">
    <property type="entry name" value="MFS efflux transporter"/>
    <property type="match status" value="1"/>
</dbReference>
<dbReference type="PROSITE" id="PS50850">
    <property type="entry name" value="MFS"/>
    <property type="match status" value="1"/>
</dbReference>
<accession>W9YNE5</accession>
<feature type="transmembrane region" description="Helical" evidence="6">
    <location>
        <begin position="323"/>
        <end position="349"/>
    </location>
</feature>
<evidence type="ECO:0000313" key="9">
    <source>
        <dbReference type="Proteomes" id="UP000019484"/>
    </source>
</evidence>
<dbReference type="STRING" id="1182541.W9YNE5"/>
<organism evidence="8 9">
    <name type="scientific">Capronia coronata CBS 617.96</name>
    <dbReference type="NCBI Taxonomy" id="1182541"/>
    <lineage>
        <taxon>Eukaryota</taxon>
        <taxon>Fungi</taxon>
        <taxon>Dikarya</taxon>
        <taxon>Ascomycota</taxon>
        <taxon>Pezizomycotina</taxon>
        <taxon>Eurotiomycetes</taxon>
        <taxon>Chaetothyriomycetidae</taxon>
        <taxon>Chaetothyriales</taxon>
        <taxon>Herpotrichiellaceae</taxon>
        <taxon>Capronia</taxon>
    </lineage>
</organism>
<evidence type="ECO:0000256" key="4">
    <source>
        <dbReference type="ARBA" id="ARBA00023136"/>
    </source>
</evidence>
<dbReference type="GO" id="GO:0016020">
    <property type="term" value="C:membrane"/>
    <property type="evidence" value="ECO:0007669"/>
    <property type="project" value="UniProtKB-SubCell"/>
</dbReference>
<reference evidence="8 9" key="1">
    <citation type="submission" date="2013-03" db="EMBL/GenBank/DDBJ databases">
        <title>The Genome Sequence of Capronia coronata CBS 617.96.</title>
        <authorList>
            <consortium name="The Broad Institute Genomics Platform"/>
            <person name="Cuomo C."/>
            <person name="de Hoog S."/>
            <person name="Gorbushina A."/>
            <person name="Walker B."/>
            <person name="Young S.K."/>
            <person name="Zeng Q."/>
            <person name="Gargeya S."/>
            <person name="Fitzgerald M."/>
            <person name="Haas B."/>
            <person name="Abouelleil A."/>
            <person name="Allen A.W."/>
            <person name="Alvarado L."/>
            <person name="Arachchi H.M."/>
            <person name="Berlin A.M."/>
            <person name="Chapman S.B."/>
            <person name="Gainer-Dewar J."/>
            <person name="Goldberg J."/>
            <person name="Griggs A."/>
            <person name="Gujja S."/>
            <person name="Hansen M."/>
            <person name="Howarth C."/>
            <person name="Imamovic A."/>
            <person name="Ireland A."/>
            <person name="Larimer J."/>
            <person name="McCowan C."/>
            <person name="Murphy C."/>
            <person name="Pearson M."/>
            <person name="Poon T.W."/>
            <person name="Priest M."/>
            <person name="Roberts A."/>
            <person name="Saif S."/>
            <person name="Shea T."/>
            <person name="Sisk P."/>
            <person name="Sykes S."/>
            <person name="Wortman J."/>
            <person name="Nusbaum C."/>
            <person name="Birren B."/>
        </authorList>
    </citation>
    <scope>NUCLEOTIDE SEQUENCE [LARGE SCALE GENOMIC DNA]</scope>
    <source>
        <strain evidence="8 9">CBS 617.96</strain>
    </source>
</reference>
<feature type="transmembrane region" description="Helical" evidence="6">
    <location>
        <begin position="199"/>
        <end position="219"/>
    </location>
</feature>
<dbReference type="RefSeq" id="XP_007721916.1">
    <property type="nucleotide sequence ID" value="XM_007723726.1"/>
</dbReference>
<feature type="transmembrane region" description="Helical" evidence="6">
    <location>
        <begin position="387"/>
        <end position="406"/>
    </location>
</feature>
<gene>
    <name evidence="8" type="ORF">A1O1_02817</name>
</gene>
<evidence type="ECO:0000256" key="3">
    <source>
        <dbReference type="ARBA" id="ARBA00022989"/>
    </source>
</evidence>
<dbReference type="PANTHER" id="PTHR23514:SF6">
    <property type="entry name" value="MAJOR FACILITATOR SUPERFAMILY (MFS) PROFILE DOMAIN-CONTAINING PROTEIN"/>
    <property type="match status" value="1"/>
</dbReference>
<dbReference type="Proteomes" id="UP000019484">
    <property type="component" value="Unassembled WGS sequence"/>
</dbReference>
<evidence type="ECO:0000256" key="2">
    <source>
        <dbReference type="ARBA" id="ARBA00022692"/>
    </source>
</evidence>
<sequence>MAAKAFGAFISHESDPTPLVPALAPIVPRDHITATAPTKYELDGLKWGQRLKGPPPDFPRDPSSIGQSLPQTPGELERSQPPTPKRDQAVDALIQSAWNPPRNRWRLASASLAFFLLGINDAATGALIPYLEDEYKIGYAIVSLIFVTNAVGFISMAPVSQMIEASLGRARSMMISMALISIGYIAIICTPPFPVVVLSFYFMGCGMALFLAMTNAFIVNLQNGTVILGFCHGLYGVGGIVSPLMATAMVSNGVHWAYFYLIPLSMSLLSIAFIGWSYKGFENDSAVRLLTSLELTASRQASALGEQTKLQLLKRAVKQRTTLLGATFIFFYQGSEVAISGWVISYLIHYRKGNPSQVGNVTSGFWAGITVGRFVLTHFAHKMGEKLSVMLLIIGAAIFQLLVWLVPNIIGNAVAESIVGLFLGPVYPCATAVFSRLLPQSIQISSLSVITSMGSSGGAVVPFITGLLAQKLGTVVLHPIVLISFAALTVAWLLLPRISKRTE</sequence>
<dbReference type="SUPFAM" id="SSF103473">
    <property type="entry name" value="MFS general substrate transporter"/>
    <property type="match status" value="1"/>
</dbReference>
<feature type="region of interest" description="Disordered" evidence="5">
    <location>
        <begin position="45"/>
        <end position="86"/>
    </location>
</feature>
<dbReference type="InterPro" id="IPR051788">
    <property type="entry name" value="MFS_Transporter"/>
</dbReference>
<dbReference type="HOGENOM" id="CLU_021993_1_0_1"/>
<keyword evidence="4 6" id="KW-0472">Membrane</keyword>
<feature type="transmembrane region" description="Helical" evidence="6">
    <location>
        <begin position="256"/>
        <end position="278"/>
    </location>
</feature>
<evidence type="ECO:0000256" key="5">
    <source>
        <dbReference type="SAM" id="MobiDB-lite"/>
    </source>
</evidence>
<feature type="transmembrane region" description="Helical" evidence="6">
    <location>
        <begin position="418"/>
        <end position="438"/>
    </location>
</feature>
<dbReference type="Pfam" id="PF07690">
    <property type="entry name" value="MFS_1"/>
    <property type="match status" value="1"/>
</dbReference>
<dbReference type="EMBL" id="AMWN01000002">
    <property type="protein sequence ID" value="EXJ94422.1"/>
    <property type="molecule type" value="Genomic_DNA"/>
</dbReference>
<proteinExistence type="predicted"/>
<comment type="caution">
    <text evidence="8">The sequence shown here is derived from an EMBL/GenBank/DDBJ whole genome shotgun (WGS) entry which is preliminary data.</text>
</comment>
<dbReference type="InterPro" id="IPR036259">
    <property type="entry name" value="MFS_trans_sf"/>
</dbReference>
<protein>
    <recommendedName>
        <fullName evidence="7">Major facilitator superfamily (MFS) profile domain-containing protein</fullName>
    </recommendedName>
</protein>
<feature type="transmembrane region" description="Helical" evidence="6">
    <location>
        <begin position="450"/>
        <end position="469"/>
    </location>
</feature>
<feature type="transmembrane region" description="Helical" evidence="6">
    <location>
        <begin position="172"/>
        <end position="193"/>
    </location>
</feature>
<feature type="transmembrane region" description="Helical" evidence="6">
    <location>
        <begin position="226"/>
        <end position="250"/>
    </location>
</feature>
<feature type="transmembrane region" description="Helical" evidence="6">
    <location>
        <begin position="475"/>
        <end position="495"/>
    </location>
</feature>
<evidence type="ECO:0000259" key="7">
    <source>
        <dbReference type="PROSITE" id="PS50850"/>
    </source>
</evidence>
<dbReference type="InterPro" id="IPR020846">
    <property type="entry name" value="MFS_dom"/>
</dbReference>
<name>W9YNE5_9EURO</name>
<dbReference type="eggNOG" id="ENOG502QSZ7">
    <property type="taxonomic scope" value="Eukaryota"/>
</dbReference>
<feature type="transmembrane region" description="Helical" evidence="6">
    <location>
        <begin position="112"/>
        <end position="131"/>
    </location>
</feature>
<feature type="domain" description="Major facilitator superfamily (MFS) profile" evidence="7">
    <location>
        <begin position="106"/>
        <end position="499"/>
    </location>
</feature>
<evidence type="ECO:0000256" key="1">
    <source>
        <dbReference type="ARBA" id="ARBA00004141"/>
    </source>
</evidence>
<dbReference type="Gene3D" id="1.20.1250.20">
    <property type="entry name" value="MFS general substrate transporter like domains"/>
    <property type="match status" value="2"/>
</dbReference>
<feature type="transmembrane region" description="Helical" evidence="6">
    <location>
        <begin position="137"/>
        <end position="160"/>
    </location>
</feature>
<evidence type="ECO:0000256" key="6">
    <source>
        <dbReference type="SAM" id="Phobius"/>
    </source>
</evidence>
<feature type="transmembrane region" description="Helical" evidence="6">
    <location>
        <begin position="361"/>
        <end position="380"/>
    </location>
</feature>
<dbReference type="FunFam" id="1.20.1250.20:FF:000286">
    <property type="entry name" value="MFS efflux transporter"/>
    <property type="match status" value="1"/>
</dbReference>
<keyword evidence="3 6" id="KW-1133">Transmembrane helix</keyword>
<dbReference type="InterPro" id="IPR011701">
    <property type="entry name" value="MFS"/>
</dbReference>
<keyword evidence="9" id="KW-1185">Reference proteome</keyword>